<evidence type="ECO:0000313" key="12">
    <source>
        <dbReference type="EnsemblMetazoa" id="SCAU016247-PA"/>
    </source>
</evidence>
<comment type="cofactor">
    <cofactor evidence="8">
        <name>Zn(2+)</name>
        <dbReference type="ChEBI" id="CHEBI:29105"/>
    </cofactor>
    <text evidence="8">Binds 1 zinc ion per subunit.</text>
</comment>
<dbReference type="InterPro" id="IPR018152">
    <property type="entry name" value="SOD_Cu/Zn_BS"/>
</dbReference>
<dbReference type="CDD" id="cd00305">
    <property type="entry name" value="Cu-Zn_Superoxide_Dismutase"/>
    <property type="match status" value="1"/>
</dbReference>
<gene>
    <name evidence="12" type="primary">106087602</name>
</gene>
<comment type="cofactor">
    <cofactor evidence="8">
        <name>Cu cation</name>
        <dbReference type="ChEBI" id="CHEBI:23378"/>
    </cofactor>
    <text evidence="8">Binds 1 copper ion per subunit.</text>
</comment>
<dbReference type="AlphaFoldDB" id="A0A1I8QDZ3"/>
<dbReference type="FunFam" id="2.60.40.200:FF:000001">
    <property type="entry name" value="Superoxide dismutase [Cu-Zn]"/>
    <property type="match status" value="1"/>
</dbReference>
<dbReference type="InterPro" id="IPR001424">
    <property type="entry name" value="SOD_Cu_Zn_dom"/>
</dbReference>
<dbReference type="PANTHER" id="PTHR10003">
    <property type="entry name" value="SUPEROXIDE DISMUTASE CU-ZN -RELATED"/>
    <property type="match status" value="1"/>
</dbReference>
<keyword evidence="3 8" id="KW-0862">Zinc</keyword>
<evidence type="ECO:0000256" key="6">
    <source>
        <dbReference type="ARBA" id="ARBA00023008"/>
    </source>
</evidence>
<comment type="similarity">
    <text evidence="1 8">Belongs to the Cu-Zn superoxide dismutase family.</text>
</comment>
<organism evidence="12 13">
    <name type="scientific">Stomoxys calcitrans</name>
    <name type="common">Stable fly</name>
    <name type="synonym">Conops calcitrans</name>
    <dbReference type="NCBI Taxonomy" id="35570"/>
    <lineage>
        <taxon>Eukaryota</taxon>
        <taxon>Metazoa</taxon>
        <taxon>Ecdysozoa</taxon>
        <taxon>Arthropoda</taxon>
        <taxon>Hexapoda</taxon>
        <taxon>Insecta</taxon>
        <taxon>Pterygota</taxon>
        <taxon>Neoptera</taxon>
        <taxon>Endopterygota</taxon>
        <taxon>Diptera</taxon>
        <taxon>Brachycera</taxon>
        <taxon>Muscomorpha</taxon>
        <taxon>Muscoidea</taxon>
        <taxon>Muscidae</taxon>
        <taxon>Stomoxys</taxon>
    </lineage>
</organism>
<dbReference type="PRINTS" id="PR00068">
    <property type="entry name" value="CUZNDISMTASE"/>
</dbReference>
<dbReference type="GO" id="GO:0005507">
    <property type="term" value="F:copper ion binding"/>
    <property type="evidence" value="ECO:0007669"/>
    <property type="project" value="InterPro"/>
</dbReference>
<dbReference type="Proteomes" id="UP000095300">
    <property type="component" value="Unassembled WGS sequence"/>
</dbReference>
<evidence type="ECO:0000256" key="8">
    <source>
        <dbReference type="RuleBase" id="RU000393"/>
    </source>
</evidence>
<dbReference type="Gene3D" id="2.60.40.200">
    <property type="entry name" value="Superoxide dismutase, copper/zinc binding domain"/>
    <property type="match status" value="1"/>
</dbReference>
<dbReference type="EC" id="1.15.1.1" evidence="8"/>
<evidence type="ECO:0000256" key="4">
    <source>
        <dbReference type="ARBA" id="ARBA00022862"/>
    </source>
</evidence>
<dbReference type="InterPro" id="IPR036423">
    <property type="entry name" value="SOD-like_Cu/Zn_dom_sf"/>
</dbReference>
<evidence type="ECO:0000256" key="5">
    <source>
        <dbReference type="ARBA" id="ARBA00023002"/>
    </source>
</evidence>
<dbReference type="Pfam" id="PF00080">
    <property type="entry name" value="Sod_Cu"/>
    <property type="match status" value="1"/>
</dbReference>
<evidence type="ECO:0000256" key="10">
    <source>
        <dbReference type="SAM" id="SignalP"/>
    </source>
</evidence>
<keyword evidence="5 8" id="KW-0560">Oxidoreductase</keyword>
<dbReference type="PROSITE" id="PS00332">
    <property type="entry name" value="SOD_CU_ZN_2"/>
    <property type="match status" value="1"/>
</dbReference>
<evidence type="ECO:0000256" key="9">
    <source>
        <dbReference type="SAM" id="MobiDB-lite"/>
    </source>
</evidence>
<keyword evidence="4" id="KW-0049">Antioxidant</keyword>
<dbReference type="OrthoDB" id="2015551at2759"/>
<keyword evidence="2 8" id="KW-0479">Metal-binding</keyword>
<keyword evidence="6 8" id="KW-0186">Copper</keyword>
<protein>
    <recommendedName>
        <fullName evidence="8">Superoxide dismutase [Cu-Zn]</fullName>
        <ecNumber evidence="8">1.15.1.1</ecNumber>
    </recommendedName>
</protein>
<evidence type="ECO:0000256" key="7">
    <source>
        <dbReference type="ARBA" id="ARBA00049204"/>
    </source>
</evidence>
<dbReference type="SUPFAM" id="SSF49329">
    <property type="entry name" value="Cu,Zn superoxide dismutase-like"/>
    <property type="match status" value="1"/>
</dbReference>
<dbReference type="VEuPathDB" id="VectorBase:SCAU016247"/>
<accession>A0A1I8QDZ3</accession>
<dbReference type="InterPro" id="IPR024134">
    <property type="entry name" value="SOD_Cu/Zn_/chaperone"/>
</dbReference>
<keyword evidence="13" id="KW-1185">Reference proteome</keyword>
<sequence>MNTWQIFVSLLSIVAVSAKSAEKNTRIEAIAYVTGTSTATGNVTFIQNGCGENVHVRVYITGLTPGKHGFHVHEKGDLTNGCLSLGGHFNPDKMDHGGRSDEVRHVGDLGNIEANADGVVDTTFSDHLISLTGPRTIIGRGLVIHDNVDDLGKTTHPDSKKTGNAGGRAACGVIGVNPNYPPLPCTPSLSQQSPAPPQQPPHSSYQPTFYVPHDKPKDHVVYPLLSSPSYPYTHVGYPPSYPYHYPQPYHYQPSYPYFY</sequence>
<dbReference type="KEGG" id="scac:106087602"/>
<evidence type="ECO:0000256" key="2">
    <source>
        <dbReference type="ARBA" id="ARBA00022723"/>
    </source>
</evidence>
<evidence type="ECO:0000313" key="13">
    <source>
        <dbReference type="Proteomes" id="UP000095300"/>
    </source>
</evidence>
<evidence type="ECO:0000259" key="11">
    <source>
        <dbReference type="Pfam" id="PF00080"/>
    </source>
</evidence>
<name>A0A1I8QDZ3_STOCA</name>
<comment type="function">
    <text evidence="8">Destroys radicals which are normally produced within the cells and which are toxic to biological systems.</text>
</comment>
<proteinExistence type="inferred from homology"/>
<dbReference type="EnsemblMetazoa" id="SCAU016247-RA">
    <property type="protein sequence ID" value="SCAU016247-PA"/>
    <property type="gene ID" value="SCAU016247"/>
</dbReference>
<comment type="catalytic activity">
    <reaction evidence="7 8">
        <text>2 superoxide + 2 H(+) = H2O2 + O2</text>
        <dbReference type="Rhea" id="RHEA:20696"/>
        <dbReference type="ChEBI" id="CHEBI:15378"/>
        <dbReference type="ChEBI" id="CHEBI:15379"/>
        <dbReference type="ChEBI" id="CHEBI:16240"/>
        <dbReference type="ChEBI" id="CHEBI:18421"/>
        <dbReference type="EC" id="1.15.1.1"/>
    </reaction>
</comment>
<feature type="region of interest" description="Disordered" evidence="9">
    <location>
        <begin position="182"/>
        <end position="210"/>
    </location>
</feature>
<dbReference type="GO" id="GO:0004784">
    <property type="term" value="F:superoxide dismutase activity"/>
    <property type="evidence" value="ECO:0007669"/>
    <property type="project" value="UniProtKB-EC"/>
</dbReference>
<keyword evidence="10" id="KW-0732">Signal</keyword>
<dbReference type="PROSITE" id="PS00087">
    <property type="entry name" value="SOD_CU_ZN_1"/>
    <property type="match status" value="1"/>
</dbReference>
<evidence type="ECO:0000256" key="3">
    <source>
        <dbReference type="ARBA" id="ARBA00022833"/>
    </source>
</evidence>
<evidence type="ECO:0000256" key="1">
    <source>
        <dbReference type="ARBA" id="ARBA00010457"/>
    </source>
</evidence>
<feature type="domain" description="Superoxide dismutase copper/zinc binding" evidence="11">
    <location>
        <begin position="40"/>
        <end position="174"/>
    </location>
</feature>
<feature type="chain" id="PRO_5009328149" description="Superoxide dismutase [Cu-Zn]" evidence="10">
    <location>
        <begin position="19"/>
        <end position="259"/>
    </location>
</feature>
<feature type="signal peptide" evidence="10">
    <location>
        <begin position="1"/>
        <end position="18"/>
    </location>
</feature>
<reference evidence="12" key="1">
    <citation type="submission" date="2020-05" db="UniProtKB">
        <authorList>
            <consortium name="EnsemblMetazoa"/>
        </authorList>
    </citation>
    <scope>IDENTIFICATION</scope>
    <source>
        <strain evidence="12">USDA</strain>
    </source>
</reference>
<dbReference type="STRING" id="35570.A0A1I8QDZ3"/>